<dbReference type="Gene3D" id="1.50.10.10">
    <property type="match status" value="1"/>
</dbReference>
<dbReference type="InterPro" id="IPR012341">
    <property type="entry name" value="6hp_glycosidase-like_sf"/>
</dbReference>
<organism evidence="1 2">
    <name type="scientific">Flavobacterium anhuiense</name>
    <dbReference type="NCBI Taxonomy" id="459526"/>
    <lineage>
        <taxon>Bacteria</taxon>
        <taxon>Pseudomonadati</taxon>
        <taxon>Bacteroidota</taxon>
        <taxon>Flavobacteriia</taxon>
        <taxon>Flavobacteriales</taxon>
        <taxon>Flavobacteriaceae</taxon>
        <taxon>Flavobacterium</taxon>
    </lineage>
</organism>
<proteinExistence type="predicted"/>
<dbReference type="InterPro" id="IPR008928">
    <property type="entry name" value="6-hairpin_glycosidase_sf"/>
</dbReference>
<comment type="caution">
    <text evidence="1">The sequence shown here is derived from an EMBL/GenBank/DDBJ whole genome shotgun (WGS) entry which is preliminary data.</text>
</comment>
<gene>
    <name evidence="1" type="ORF">NU08_3479</name>
</gene>
<dbReference type="Proteomes" id="UP000290433">
    <property type="component" value="Unassembled WGS sequence"/>
</dbReference>
<dbReference type="RefSeq" id="WP_129748255.1">
    <property type="nucleotide sequence ID" value="NZ_JUIV01000015.1"/>
</dbReference>
<dbReference type="EMBL" id="JUIV01000015">
    <property type="protein sequence ID" value="RYJ37487.1"/>
    <property type="molecule type" value="Genomic_DNA"/>
</dbReference>
<dbReference type="AlphaFoldDB" id="A0A444VV09"/>
<reference evidence="1 2" key="1">
    <citation type="submission" date="2014-12" db="EMBL/GenBank/DDBJ databases">
        <title>Genome sequence of Flavobacterium anhuiense RCM74.</title>
        <authorList>
            <person name="Kim J.F."/>
            <person name="Song J.Y."/>
            <person name="Kwak M.-J."/>
            <person name="Lee S.-W."/>
        </authorList>
    </citation>
    <scope>NUCLEOTIDE SEQUENCE [LARGE SCALE GENOMIC DNA]</scope>
    <source>
        <strain evidence="1 2">RCM74</strain>
    </source>
</reference>
<dbReference type="SUPFAM" id="SSF48208">
    <property type="entry name" value="Six-hairpin glycosidases"/>
    <property type="match status" value="1"/>
</dbReference>
<dbReference type="GO" id="GO:0005975">
    <property type="term" value="P:carbohydrate metabolic process"/>
    <property type="evidence" value="ECO:0007669"/>
    <property type="project" value="InterPro"/>
</dbReference>
<accession>A0A444VV09</accession>
<dbReference type="OrthoDB" id="2481603at2"/>
<protein>
    <recommendedName>
        <fullName evidence="3">Alpha-L-rhamnosidase six-hairpin glycosidase domain-containing protein</fullName>
    </recommendedName>
</protein>
<sequence>MKNHFIVCVANCCFFLNSFSQETITFRSTDPALQLAFERAKSMALSYKGDSNDPVGPWYEAALPSRSAFCMRDVSHQSIGAEILGLGKENKNMLSLFAKNISESKDWCSYWEINKYGKPAPEDYRNDKEFWYNLNSNFDVIFACWRLYLWTGDEDYIKNPEFENFFEKSSTAYIERWILEADSLLTRPEFVNTPTPFNSKDDFHKCRGLASYSEGIPGLKMGVDLVAAIYRGLLTYSSILKEKGEFEKAALFEKKAAKYQEQIEQIWWDKNASAYNVIYTADGKFSKDFGELFLLWFDALTDANRIEKTIKHILSEKSNVENASYLPFLLYKYGYEDKAYEYILHLTDPETKRREYPEVSFGVIEGIIHGCMGIEPDASKKTITTTHRGKKESISEVDNLPVLQTTLAVKHEKQTTTTLHNKGEKFIEWKAMFTGNYNSIFINDKKAAVNHEKDNKGNLYTVITIRVNPGQKITAACR</sequence>
<evidence type="ECO:0008006" key="3">
    <source>
        <dbReference type="Google" id="ProtNLM"/>
    </source>
</evidence>
<evidence type="ECO:0000313" key="1">
    <source>
        <dbReference type="EMBL" id="RYJ37487.1"/>
    </source>
</evidence>
<evidence type="ECO:0000313" key="2">
    <source>
        <dbReference type="Proteomes" id="UP000290433"/>
    </source>
</evidence>
<name>A0A444VV09_9FLAO</name>